<evidence type="ECO:0000256" key="1">
    <source>
        <dbReference type="SAM" id="MobiDB-lite"/>
    </source>
</evidence>
<reference evidence="3 4" key="1">
    <citation type="journal article" date="2016" name="Nat. Commun.">
        <title>Ectomycorrhizal ecology is imprinted in the genome of the dominant symbiotic fungus Cenococcum geophilum.</title>
        <authorList>
            <consortium name="DOE Joint Genome Institute"/>
            <person name="Peter M."/>
            <person name="Kohler A."/>
            <person name="Ohm R.A."/>
            <person name="Kuo A."/>
            <person name="Krutzmann J."/>
            <person name="Morin E."/>
            <person name="Arend M."/>
            <person name="Barry K.W."/>
            <person name="Binder M."/>
            <person name="Choi C."/>
            <person name="Clum A."/>
            <person name="Copeland A."/>
            <person name="Grisel N."/>
            <person name="Haridas S."/>
            <person name="Kipfer T."/>
            <person name="LaButti K."/>
            <person name="Lindquist E."/>
            <person name="Lipzen A."/>
            <person name="Maire R."/>
            <person name="Meier B."/>
            <person name="Mihaltcheva S."/>
            <person name="Molinier V."/>
            <person name="Murat C."/>
            <person name="Poggeler S."/>
            <person name="Quandt C.A."/>
            <person name="Sperisen C."/>
            <person name="Tritt A."/>
            <person name="Tisserant E."/>
            <person name="Crous P.W."/>
            <person name="Henrissat B."/>
            <person name="Nehls U."/>
            <person name="Egli S."/>
            <person name="Spatafora J.W."/>
            <person name="Grigoriev I.V."/>
            <person name="Martin F.M."/>
        </authorList>
    </citation>
    <scope>NUCLEOTIDE SEQUENCE [LARGE SCALE GENOMIC DNA]</scope>
    <source>
        <strain evidence="3 4">CBS 207.34</strain>
    </source>
</reference>
<dbReference type="Proteomes" id="UP000250140">
    <property type="component" value="Unassembled WGS sequence"/>
</dbReference>
<feature type="region of interest" description="Disordered" evidence="1">
    <location>
        <begin position="1"/>
        <end position="50"/>
    </location>
</feature>
<feature type="transmembrane region" description="Helical" evidence="2">
    <location>
        <begin position="213"/>
        <end position="234"/>
    </location>
</feature>
<keyword evidence="2" id="KW-1133">Transmembrane helix</keyword>
<protein>
    <submittedName>
        <fullName evidence="3">Uncharacterized protein</fullName>
    </submittedName>
</protein>
<proteinExistence type="predicted"/>
<keyword evidence="2" id="KW-0812">Transmembrane</keyword>
<feature type="compositionally biased region" description="Pro residues" evidence="1">
    <location>
        <begin position="1"/>
        <end position="12"/>
    </location>
</feature>
<name>A0A8E2JRN4_9PEZI</name>
<evidence type="ECO:0000256" key="2">
    <source>
        <dbReference type="SAM" id="Phobius"/>
    </source>
</evidence>
<dbReference type="OrthoDB" id="9988102at2759"/>
<evidence type="ECO:0000313" key="4">
    <source>
        <dbReference type="Proteomes" id="UP000250140"/>
    </source>
</evidence>
<keyword evidence="4" id="KW-1185">Reference proteome</keyword>
<feature type="compositionally biased region" description="Basic residues" evidence="1">
    <location>
        <begin position="34"/>
        <end position="50"/>
    </location>
</feature>
<dbReference type="AlphaFoldDB" id="A0A8E2JRN4"/>
<keyword evidence="2" id="KW-0472">Membrane</keyword>
<evidence type="ECO:0000313" key="3">
    <source>
        <dbReference type="EMBL" id="OCL06993.1"/>
    </source>
</evidence>
<feature type="transmembrane region" description="Helical" evidence="2">
    <location>
        <begin position="184"/>
        <end position="207"/>
    </location>
</feature>
<gene>
    <name evidence="3" type="ORF">AOQ84DRAFT_389816</name>
</gene>
<sequence length="242" mass="27232">MYRQRPPSPQGPRGPSGPSGPSGPPGPPPGTASRTHRSRHGARHRGYSLPREKRRVTMMLCLFHTGRHSWTTHPVTFDPSKTNDRELWMDIRDTFRADVQKPWQRWIGFKKVISIVPIGFTPNGVPIKADPKDHPEGPSYMHAYHHPERLHPEHEWVDFFVEFDRDDERQNGLEFIEGLWAEKLTAVAIIATVAIVVTSIVWCVLGGDLQTVFTVMSFVLTLIAAQIALAALYYQVSLPGGS</sequence>
<dbReference type="EMBL" id="KV749939">
    <property type="protein sequence ID" value="OCL06993.1"/>
    <property type="molecule type" value="Genomic_DNA"/>
</dbReference>
<accession>A0A8E2JRN4</accession>
<feature type="compositionally biased region" description="Pro residues" evidence="1">
    <location>
        <begin position="21"/>
        <end position="30"/>
    </location>
</feature>
<organism evidence="3 4">
    <name type="scientific">Glonium stellatum</name>
    <dbReference type="NCBI Taxonomy" id="574774"/>
    <lineage>
        <taxon>Eukaryota</taxon>
        <taxon>Fungi</taxon>
        <taxon>Dikarya</taxon>
        <taxon>Ascomycota</taxon>
        <taxon>Pezizomycotina</taxon>
        <taxon>Dothideomycetes</taxon>
        <taxon>Pleosporomycetidae</taxon>
        <taxon>Gloniales</taxon>
        <taxon>Gloniaceae</taxon>
        <taxon>Glonium</taxon>
    </lineage>
</organism>